<dbReference type="CDD" id="cd02440">
    <property type="entry name" value="AdoMet_MTases"/>
    <property type="match status" value="1"/>
</dbReference>
<dbReference type="Proteomes" id="UP000050786">
    <property type="component" value="Unassembled WGS sequence"/>
</dbReference>
<dbReference type="SUPFAM" id="SSF53335">
    <property type="entry name" value="S-adenosyl-L-methionine-dependent methyltransferases"/>
    <property type="match status" value="1"/>
</dbReference>
<dbReference type="GO" id="GO:0008168">
    <property type="term" value="F:methyltransferase activity"/>
    <property type="evidence" value="ECO:0007669"/>
    <property type="project" value="UniProtKB-KW"/>
</dbReference>
<dbReference type="AlphaFoldDB" id="A0A0P1E2G7"/>
<accession>A0A0P1E2G7</accession>
<keyword evidence="1" id="KW-0830">Ubiquinone</keyword>
<organism evidence="1 2">
    <name type="scientific">Ruegeria atlantica</name>
    <dbReference type="NCBI Taxonomy" id="81569"/>
    <lineage>
        <taxon>Bacteria</taxon>
        <taxon>Pseudomonadati</taxon>
        <taxon>Pseudomonadota</taxon>
        <taxon>Alphaproteobacteria</taxon>
        <taxon>Rhodobacterales</taxon>
        <taxon>Roseobacteraceae</taxon>
        <taxon>Ruegeria</taxon>
    </lineage>
</organism>
<protein>
    <submittedName>
        <fullName evidence="1">3-demethylubiquinone-9 3-O-methyltransferase</fullName>
    </submittedName>
</protein>
<proteinExistence type="predicted"/>
<evidence type="ECO:0000313" key="2">
    <source>
        <dbReference type="Proteomes" id="UP000050786"/>
    </source>
</evidence>
<dbReference type="Gene3D" id="3.40.50.150">
    <property type="entry name" value="Vaccinia Virus protein VP39"/>
    <property type="match status" value="1"/>
</dbReference>
<keyword evidence="1" id="KW-0808">Transferase</keyword>
<dbReference type="Pfam" id="PF13489">
    <property type="entry name" value="Methyltransf_23"/>
    <property type="match status" value="1"/>
</dbReference>
<dbReference type="PANTHER" id="PTHR43861:SF1">
    <property type="entry name" value="TRANS-ACONITATE 2-METHYLTRANSFERASE"/>
    <property type="match status" value="1"/>
</dbReference>
<sequence length="204" mass="22295">MSDKYLKDAYGLDTPEATRTHYQKWASSYDTEVGSHGYATPGRVAEALWSQMPEPQTPVLDYGCGTGLSGKALHDTGFQVIDGVDPTPKMLEGAAAKEVYRNLTTFEITDPEPLEQDAYKAITAIGVIGTGAAPPETFDLLMKALPKGGLLAFSFNDHTLDDPSFTTRLNDWLDMGAARLLFREYGPHLPGMDLKSDVYVVEKT</sequence>
<dbReference type="EMBL" id="CYPS01000008">
    <property type="protein sequence ID" value="CUH41466.1"/>
    <property type="molecule type" value="Genomic_DNA"/>
</dbReference>
<dbReference type="RefSeq" id="WP_058271585.1">
    <property type="nucleotide sequence ID" value="NZ_CYPS01000008.1"/>
</dbReference>
<name>A0A0P1E2G7_9RHOB</name>
<dbReference type="InterPro" id="IPR029063">
    <property type="entry name" value="SAM-dependent_MTases_sf"/>
</dbReference>
<keyword evidence="1" id="KW-0489">Methyltransferase</keyword>
<dbReference type="PANTHER" id="PTHR43861">
    <property type="entry name" value="TRANS-ACONITATE 2-METHYLTRANSFERASE-RELATED"/>
    <property type="match status" value="1"/>
</dbReference>
<reference evidence="2" key="1">
    <citation type="submission" date="2015-09" db="EMBL/GenBank/DDBJ databases">
        <authorList>
            <person name="Rodrigo-Torres L."/>
            <person name="Arahal D.R."/>
        </authorList>
    </citation>
    <scope>NUCLEOTIDE SEQUENCE [LARGE SCALE GENOMIC DNA]</scope>
    <source>
        <strain evidence="2">CECT 4293</strain>
    </source>
</reference>
<dbReference type="GO" id="GO:0032259">
    <property type="term" value="P:methylation"/>
    <property type="evidence" value="ECO:0007669"/>
    <property type="project" value="UniProtKB-KW"/>
</dbReference>
<keyword evidence="2" id="KW-1185">Reference proteome</keyword>
<gene>
    <name evidence="1" type="ORF">RUM4293_00338</name>
</gene>
<evidence type="ECO:0000313" key="1">
    <source>
        <dbReference type="EMBL" id="CUH41466.1"/>
    </source>
</evidence>